<geneLocation type="plasmid" evidence="3">
    <name>pY0017</name>
</geneLocation>
<feature type="region of interest" description="Disordered" evidence="1">
    <location>
        <begin position="48"/>
        <end position="75"/>
    </location>
</feature>
<organism evidence="3">
    <name type="scientific">Sulfobacillus thermotolerans</name>
    <dbReference type="NCBI Taxonomy" id="338644"/>
    <lineage>
        <taxon>Bacteria</taxon>
        <taxon>Bacillati</taxon>
        <taxon>Bacillota</taxon>
        <taxon>Clostridia</taxon>
        <taxon>Eubacteriales</taxon>
        <taxon>Clostridiales Family XVII. Incertae Sedis</taxon>
        <taxon>Sulfobacillus</taxon>
    </lineage>
</organism>
<reference evidence="3" key="1">
    <citation type="journal article" date="2011" name="Appl. Environ. Microbiol.">
        <title>Two Large, Related, Cryptic Plasmids from Geographically Distinct Isolates of Sulfobacillus thermotolerans.</title>
        <authorList>
            <person name="Deane S.M."/>
            <person name="Rawlings D.E."/>
        </authorList>
    </citation>
    <scope>NUCLEOTIDE SEQUENCE</scope>
    <source>
        <strain evidence="3">Y0017</strain>
        <plasmid evidence="3">pY0017</plasmid>
    </source>
</reference>
<dbReference type="RefSeq" id="WP_014106998.1">
    <property type="nucleotide sequence ID" value="NC_016040.1"/>
</dbReference>
<keyword evidence="3" id="KW-0614">Plasmid</keyword>
<accession>G5CJ58</accession>
<protein>
    <submittedName>
        <fullName evidence="3">Uncharacterized protein</fullName>
    </submittedName>
</protein>
<keyword evidence="2" id="KW-0812">Transmembrane</keyword>
<feature type="transmembrane region" description="Helical" evidence="2">
    <location>
        <begin position="20"/>
        <end position="39"/>
    </location>
</feature>
<sequence length="367" mass="37967">MADKNFGAITTPGPRPWWHLPATVVGGLAVVGGIGVYGWHRIASSSHPGQKTVAAVPRGHRKPSSGPQSGSAVPDYVRPAQAGTSIFAQMAAINTQYIAWADQRISQAVPAIPSSGPGAGTLTPAILNAPLTLKKWPGPLVPTSLQAAGVTLPVGTPANGSIVGLTPALVAESLHYTQKMWPTLTASELMGAYQTAAEYVMAVDGNDPMSAMQYLDAYADGGKLPQSFIQHTPDGSVTSGFTASAAQGGMIPSRQVEYVNWISYSINPTKYWASGTTLAGGQNSAVATKAPAGHVLVSGVVIQGLTDHIIGTSMVHGKLIIGQFVGTVGDVTLALVQNGAQTHWYVTAAHDFSGSNTPSAIYWTHPA</sequence>
<evidence type="ECO:0000313" key="3">
    <source>
        <dbReference type="EMBL" id="AEP14335.1"/>
    </source>
</evidence>
<keyword evidence="2" id="KW-0472">Membrane</keyword>
<dbReference type="EMBL" id="JN119830">
    <property type="protein sequence ID" value="AEP14335.1"/>
    <property type="molecule type" value="Genomic_DNA"/>
</dbReference>
<gene>
    <name evidence="3" type="primary">orfY20</name>
</gene>
<dbReference type="AlphaFoldDB" id="G5CJ58"/>
<evidence type="ECO:0000256" key="1">
    <source>
        <dbReference type="SAM" id="MobiDB-lite"/>
    </source>
</evidence>
<proteinExistence type="predicted"/>
<keyword evidence="2" id="KW-1133">Transmembrane helix</keyword>
<name>G5CJ58_9FIRM</name>
<evidence type="ECO:0000256" key="2">
    <source>
        <dbReference type="SAM" id="Phobius"/>
    </source>
</evidence>